<dbReference type="SUPFAM" id="SSF51905">
    <property type="entry name" value="FAD/NAD(P)-binding domain"/>
    <property type="match status" value="1"/>
</dbReference>
<sequence>MSRYRSYDPLTDAGITSDYADHIKSYWNSLPTTESPACPPLPEKAPLVIIGAGYTGLNAAYRLASFYQQEVVVLEAGDVGAGCSGRNAGFVLPGSGRLSLGDYQQRYGDDLARAVQKEFQRSVELVQERISQDQIDCDWLPGRYLRVAHTPRQASKLAKQFANSQGWWPQQFLSEQQLRQQLPGINKGYAALEQAPAASVQPKALLQGYAKAASQAGVQIHTRTPVLKWQSTVQGEQLHTPRGRVLAEQVLVCSNAYTTSSLLPQLSRRQLPALSSVIVTQPLTEAQLQSTGLNQRDLIMDTRALKYYYRLLPDNRMLFGGRGAVSGHNARHPSYCRRLHQALIKTWPSLQDLSVAYSWHGWVSVSLDSMPRVFSLNDRIHASMGYCGAGIAFSTLAGQRLADKVMGEKLPDLPFYQSALPTFPLPGFRRVGQALYYQYARLKDRY</sequence>
<dbReference type="InterPro" id="IPR006076">
    <property type="entry name" value="FAD-dep_OxRdtase"/>
</dbReference>
<evidence type="ECO:0000313" key="4">
    <source>
        <dbReference type="Proteomes" id="UP000288293"/>
    </source>
</evidence>
<dbReference type="GO" id="GO:0005737">
    <property type="term" value="C:cytoplasm"/>
    <property type="evidence" value="ECO:0007669"/>
    <property type="project" value="TreeGrafter"/>
</dbReference>
<dbReference type="GO" id="GO:0016491">
    <property type="term" value="F:oxidoreductase activity"/>
    <property type="evidence" value="ECO:0007669"/>
    <property type="project" value="UniProtKB-KW"/>
</dbReference>
<keyword evidence="1" id="KW-0560">Oxidoreductase</keyword>
<dbReference type="AlphaFoldDB" id="A0A432W8V2"/>
<evidence type="ECO:0000259" key="2">
    <source>
        <dbReference type="Pfam" id="PF01266"/>
    </source>
</evidence>
<organism evidence="3 4">
    <name type="scientific">Aliidiomarina minuta</name>
    <dbReference type="NCBI Taxonomy" id="880057"/>
    <lineage>
        <taxon>Bacteria</taxon>
        <taxon>Pseudomonadati</taxon>
        <taxon>Pseudomonadota</taxon>
        <taxon>Gammaproteobacteria</taxon>
        <taxon>Alteromonadales</taxon>
        <taxon>Idiomarinaceae</taxon>
        <taxon>Aliidiomarina</taxon>
    </lineage>
</organism>
<evidence type="ECO:0000313" key="3">
    <source>
        <dbReference type="EMBL" id="RUO26485.1"/>
    </source>
</evidence>
<comment type="caution">
    <text evidence="3">The sequence shown here is derived from an EMBL/GenBank/DDBJ whole genome shotgun (WGS) entry which is preliminary data.</text>
</comment>
<feature type="domain" description="FAD dependent oxidoreductase" evidence="2">
    <location>
        <begin position="47"/>
        <end position="403"/>
    </location>
</feature>
<dbReference type="Gene3D" id="3.50.50.60">
    <property type="entry name" value="FAD/NAD(P)-binding domain"/>
    <property type="match status" value="1"/>
</dbReference>
<dbReference type="InterPro" id="IPR036188">
    <property type="entry name" value="FAD/NAD-bd_sf"/>
</dbReference>
<proteinExistence type="predicted"/>
<dbReference type="Pfam" id="PF01266">
    <property type="entry name" value="DAO"/>
    <property type="match status" value="1"/>
</dbReference>
<dbReference type="Proteomes" id="UP000288293">
    <property type="component" value="Unassembled WGS sequence"/>
</dbReference>
<name>A0A432W8V2_9GAMM</name>
<keyword evidence="4" id="KW-1185">Reference proteome</keyword>
<dbReference type="PANTHER" id="PTHR13847">
    <property type="entry name" value="SARCOSINE DEHYDROGENASE-RELATED"/>
    <property type="match status" value="1"/>
</dbReference>
<dbReference type="PANTHER" id="PTHR13847:SF281">
    <property type="entry name" value="FAD DEPENDENT OXIDOREDUCTASE DOMAIN-CONTAINING PROTEIN"/>
    <property type="match status" value="1"/>
</dbReference>
<dbReference type="OrthoDB" id="311718at2"/>
<accession>A0A432W8V2</accession>
<protein>
    <recommendedName>
        <fullName evidence="2">FAD dependent oxidoreductase domain-containing protein</fullName>
    </recommendedName>
</protein>
<gene>
    <name evidence="3" type="ORF">CWE09_07190</name>
</gene>
<dbReference type="RefSeq" id="WP_126803296.1">
    <property type="nucleotide sequence ID" value="NZ_PIPL01000001.1"/>
</dbReference>
<dbReference type="Gene3D" id="3.30.9.10">
    <property type="entry name" value="D-Amino Acid Oxidase, subunit A, domain 2"/>
    <property type="match status" value="1"/>
</dbReference>
<dbReference type="EMBL" id="PIPL01000001">
    <property type="protein sequence ID" value="RUO26485.1"/>
    <property type="molecule type" value="Genomic_DNA"/>
</dbReference>
<evidence type="ECO:0000256" key="1">
    <source>
        <dbReference type="ARBA" id="ARBA00023002"/>
    </source>
</evidence>
<reference evidence="3 4" key="1">
    <citation type="journal article" date="2011" name="Front. Microbiol.">
        <title>Genomic signatures of strain selection and enhancement in Bacillus atrophaeus var. globigii, a historical biowarfare simulant.</title>
        <authorList>
            <person name="Gibbons H.S."/>
            <person name="Broomall S.M."/>
            <person name="McNew L.A."/>
            <person name="Daligault H."/>
            <person name="Chapman C."/>
            <person name="Bruce D."/>
            <person name="Karavis M."/>
            <person name="Krepps M."/>
            <person name="McGregor P.A."/>
            <person name="Hong C."/>
            <person name="Park K.H."/>
            <person name="Akmal A."/>
            <person name="Feldman A."/>
            <person name="Lin J.S."/>
            <person name="Chang W.E."/>
            <person name="Higgs B.W."/>
            <person name="Demirev P."/>
            <person name="Lindquist J."/>
            <person name="Liem A."/>
            <person name="Fochler E."/>
            <person name="Read T.D."/>
            <person name="Tapia R."/>
            <person name="Johnson S."/>
            <person name="Bishop-Lilly K.A."/>
            <person name="Detter C."/>
            <person name="Han C."/>
            <person name="Sozhamannan S."/>
            <person name="Rosenzweig C.N."/>
            <person name="Skowronski E.W."/>
        </authorList>
    </citation>
    <scope>NUCLEOTIDE SEQUENCE [LARGE SCALE GENOMIC DNA]</scope>
    <source>
        <strain evidence="3 4">MLST1</strain>
    </source>
</reference>